<dbReference type="InterPro" id="IPR023606">
    <property type="entry name" value="CoA-Trfase_III_dom_1_sf"/>
</dbReference>
<sequence>MTAPPTWHALDLLDLRLHQITSISKMLTLFPQRKTLSIYCNLAVSLSNYVSKGLLRAVNNNNNFPKSTIRFKSDVALSNESIAEGGLLKGIRVLDLTRILAGPYCTMLLGDLGAEVIKVENPLHGDDTRAWGPPWAQNKDPTDNSTPESAYFLAINRNKKSICVNLKSADGIELIKKIAVKSDVLVENFVPGKLDELGLGWEELSRINPGLIYTSITGYGHTGPYAQRPGYDVMVEAEGGLMYITGEEKGRPVKVGVAITDLTTGLYAHGAIMASLFARTRTNKGEFIDCSLLDCQTASLVNIASNYLVSGQEAKRMGTAHPSIVPYQVITTKNGYLMIGAGNQRQFKILCTTLGVPELFDDLRFRTNTDRVHNRDELIAILEEKFRQEDTKYWLEVFADKGIPFAPINNIEQSFKHPQVVARKMIQKVEHPKAGIVQLTGIPVKYARNKPSIRLSPPTLGQHTKQILAELLEYSDQEIEVLKTKNVI</sequence>
<dbReference type="Gene3D" id="3.30.1540.10">
    <property type="entry name" value="formyl-coa transferase, domain 3"/>
    <property type="match status" value="1"/>
</dbReference>
<dbReference type="Pfam" id="PF02515">
    <property type="entry name" value="CoA_transf_3"/>
    <property type="match status" value="1"/>
</dbReference>
<dbReference type="PANTHER" id="PTHR48207:SF3">
    <property type="entry name" value="SUCCINATE--HYDROXYMETHYLGLUTARATE COA-TRANSFERASE"/>
    <property type="match status" value="1"/>
</dbReference>
<organism evidence="3 4">
    <name type="scientific">Ambispora gerdemannii</name>
    <dbReference type="NCBI Taxonomy" id="144530"/>
    <lineage>
        <taxon>Eukaryota</taxon>
        <taxon>Fungi</taxon>
        <taxon>Fungi incertae sedis</taxon>
        <taxon>Mucoromycota</taxon>
        <taxon>Glomeromycotina</taxon>
        <taxon>Glomeromycetes</taxon>
        <taxon>Archaeosporales</taxon>
        <taxon>Ambisporaceae</taxon>
        <taxon>Ambispora</taxon>
    </lineage>
</organism>
<gene>
    <name evidence="3" type="ORF">AGERDE_LOCUS9381</name>
</gene>
<dbReference type="InterPro" id="IPR003673">
    <property type="entry name" value="CoA-Trfase_fam_III"/>
</dbReference>
<dbReference type="PANTHER" id="PTHR48207">
    <property type="entry name" value="SUCCINATE--HYDROXYMETHYLGLUTARATE COA-TRANSFERASE"/>
    <property type="match status" value="1"/>
</dbReference>
<dbReference type="OrthoDB" id="5863171at2759"/>
<dbReference type="SUPFAM" id="SSF89796">
    <property type="entry name" value="CoA-transferase family III (CaiB/BaiF)"/>
    <property type="match status" value="1"/>
</dbReference>
<evidence type="ECO:0000313" key="3">
    <source>
        <dbReference type="EMBL" id="CAG8606806.1"/>
    </source>
</evidence>
<dbReference type="Proteomes" id="UP000789831">
    <property type="component" value="Unassembled WGS sequence"/>
</dbReference>
<evidence type="ECO:0000256" key="1">
    <source>
        <dbReference type="ARBA" id="ARBA00008383"/>
    </source>
</evidence>
<keyword evidence="2" id="KW-0808">Transferase</keyword>
<name>A0A9N9CNY7_9GLOM</name>
<protein>
    <submittedName>
        <fullName evidence="3">10602_t:CDS:1</fullName>
    </submittedName>
</protein>
<reference evidence="3" key="1">
    <citation type="submission" date="2021-06" db="EMBL/GenBank/DDBJ databases">
        <authorList>
            <person name="Kallberg Y."/>
            <person name="Tangrot J."/>
            <person name="Rosling A."/>
        </authorList>
    </citation>
    <scope>NUCLEOTIDE SEQUENCE</scope>
    <source>
        <strain evidence="3">MT106</strain>
    </source>
</reference>
<dbReference type="InterPro" id="IPR050483">
    <property type="entry name" value="CoA-transferase_III_domain"/>
</dbReference>
<dbReference type="GO" id="GO:0005739">
    <property type="term" value="C:mitochondrion"/>
    <property type="evidence" value="ECO:0007669"/>
    <property type="project" value="TreeGrafter"/>
</dbReference>
<accession>A0A9N9CNY7</accession>
<proteinExistence type="inferred from homology"/>
<evidence type="ECO:0000256" key="2">
    <source>
        <dbReference type="ARBA" id="ARBA00022679"/>
    </source>
</evidence>
<dbReference type="EMBL" id="CAJVPL010002323">
    <property type="protein sequence ID" value="CAG8606806.1"/>
    <property type="molecule type" value="Genomic_DNA"/>
</dbReference>
<comment type="caution">
    <text evidence="3">The sequence shown here is derived from an EMBL/GenBank/DDBJ whole genome shotgun (WGS) entry which is preliminary data.</text>
</comment>
<dbReference type="InterPro" id="IPR044855">
    <property type="entry name" value="CoA-Trfase_III_dom3_sf"/>
</dbReference>
<dbReference type="Gene3D" id="3.40.50.10540">
    <property type="entry name" value="Crotonobetainyl-coa:carnitine coa-transferase, domain 1"/>
    <property type="match status" value="1"/>
</dbReference>
<evidence type="ECO:0000313" key="4">
    <source>
        <dbReference type="Proteomes" id="UP000789831"/>
    </source>
</evidence>
<comment type="similarity">
    <text evidence="1">Belongs to the CoA-transferase III family.</text>
</comment>
<keyword evidence="4" id="KW-1185">Reference proteome</keyword>
<dbReference type="AlphaFoldDB" id="A0A9N9CNY7"/>
<dbReference type="GO" id="GO:0047369">
    <property type="term" value="F:succinate-hydroxymethylglutarate CoA-transferase activity"/>
    <property type="evidence" value="ECO:0007669"/>
    <property type="project" value="TreeGrafter"/>
</dbReference>